<proteinExistence type="predicted"/>
<dbReference type="InterPro" id="IPR025398">
    <property type="entry name" value="DUF4371"/>
</dbReference>
<dbReference type="Pfam" id="PF05699">
    <property type="entry name" value="Dimer_Tnp_hAT"/>
    <property type="match status" value="1"/>
</dbReference>
<dbReference type="SUPFAM" id="SSF53098">
    <property type="entry name" value="Ribonuclease H-like"/>
    <property type="match status" value="1"/>
</dbReference>
<dbReference type="GO" id="GO:0046983">
    <property type="term" value="F:protein dimerization activity"/>
    <property type="evidence" value="ECO:0007669"/>
    <property type="project" value="InterPro"/>
</dbReference>
<evidence type="ECO:0000313" key="3">
    <source>
        <dbReference type="Ensembl" id="ENSNFUP00015029295.1"/>
    </source>
</evidence>
<feature type="domain" description="DUF4371" evidence="2">
    <location>
        <begin position="91"/>
        <end position="271"/>
    </location>
</feature>
<dbReference type="Ensembl" id="ENSNFUT00015030603.1">
    <property type="protein sequence ID" value="ENSNFUP00015029295.1"/>
    <property type="gene ID" value="ENSNFUG00015014233.1"/>
</dbReference>
<dbReference type="Pfam" id="PF14291">
    <property type="entry name" value="DUF4371"/>
    <property type="match status" value="1"/>
</dbReference>
<dbReference type="InterPro" id="IPR012337">
    <property type="entry name" value="RNaseH-like_sf"/>
</dbReference>
<dbReference type="GeneTree" id="ENSGT00940000154356"/>
<dbReference type="AlphaFoldDB" id="A0A8C6M965"/>
<evidence type="ECO:0008006" key="5">
    <source>
        <dbReference type="Google" id="ProtNLM"/>
    </source>
</evidence>
<evidence type="ECO:0000259" key="2">
    <source>
        <dbReference type="Pfam" id="PF14291"/>
    </source>
</evidence>
<dbReference type="PANTHER" id="PTHR45749:SF35">
    <property type="entry name" value="AC-LIKE TRANSPOSASE-RELATED"/>
    <property type="match status" value="1"/>
</dbReference>
<feature type="domain" description="HAT C-terminal dimerisation" evidence="1">
    <location>
        <begin position="568"/>
        <end position="650"/>
    </location>
</feature>
<reference evidence="3" key="3">
    <citation type="submission" date="2025-09" db="UniProtKB">
        <authorList>
            <consortium name="Ensembl"/>
        </authorList>
    </citation>
    <scope>IDENTIFICATION</scope>
</reference>
<dbReference type="Proteomes" id="UP000694548">
    <property type="component" value="Chromosome sgr17"/>
</dbReference>
<dbReference type="PANTHER" id="PTHR45749">
    <property type="match status" value="1"/>
</dbReference>
<reference evidence="3" key="2">
    <citation type="submission" date="2025-08" db="UniProtKB">
        <authorList>
            <consortium name="Ensembl"/>
        </authorList>
    </citation>
    <scope>IDENTIFICATION</scope>
</reference>
<evidence type="ECO:0000259" key="1">
    <source>
        <dbReference type="Pfam" id="PF05699"/>
    </source>
</evidence>
<protein>
    <recommendedName>
        <fullName evidence="5">Zinc finger MYM-type 1-like protein</fullName>
    </recommendedName>
</protein>
<reference evidence="3" key="1">
    <citation type="submission" date="2014-08" db="EMBL/GenBank/DDBJ databases">
        <authorList>
            <person name="Senf B."/>
            <person name="Petzold A."/>
            <person name="Downie B.R."/>
            <person name="Koch P."/>
            <person name="Platzer M."/>
        </authorList>
    </citation>
    <scope>NUCLEOTIDE SEQUENCE [LARGE SCALE GENOMIC DNA]</scope>
    <source>
        <strain evidence="3">GRZ</strain>
    </source>
</reference>
<organism evidence="3 4">
    <name type="scientific">Nothobranchius furzeri</name>
    <name type="common">Turquoise killifish</name>
    <dbReference type="NCBI Taxonomy" id="105023"/>
    <lineage>
        <taxon>Eukaryota</taxon>
        <taxon>Metazoa</taxon>
        <taxon>Chordata</taxon>
        <taxon>Craniata</taxon>
        <taxon>Vertebrata</taxon>
        <taxon>Euteleostomi</taxon>
        <taxon>Actinopterygii</taxon>
        <taxon>Neopterygii</taxon>
        <taxon>Teleostei</taxon>
        <taxon>Neoteleostei</taxon>
        <taxon>Acanthomorphata</taxon>
        <taxon>Ovalentaria</taxon>
        <taxon>Atherinomorphae</taxon>
        <taxon>Cyprinodontiformes</taxon>
        <taxon>Nothobranchiidae</taxon>
        <taxon>Nothobranchius</taxon>
    </lineage>
</organism>
<accession>A0A8C6M965</accession>
<dbReference type="InterPro" id="IPR008906">
    <property type="entry name" value="HATC_C_dom"/>
</dbReference>
<sequence>MEKKSEEAGLCILKKEDSLHCFSCKIFSKREYKLTREGLKDWKNAGHLLKAHEESQEHNAHMATWKDLEVRFVKGLTIDKQEMALSERKRWRDVLHRLVAITQSLAERNMAFRGFTDTLNKPANGHFLKEVELMAKFDPVMKQHVSRVVSGAGSHISYLGKTIQNELIDSISCKIIEHIVKDIKTSKYFSIILDCTPDLSHKEQLSVIVRLVSQEDIPQVKEHFLGFLVAEQSTGEHLTSLILKRLEELNIPFEDCRGQSYDNGANMKGENKCVQAKLLQLKSRAFFVPCGAHTLNLVVVDAAKSSPDALSYFEHLIKLFKLFSASTHRWDVLLKYVKITLKSWAETRWESRIKSIEAVRYQSGQIREALLELGETTADPVVRVEAQSLAEEIGSYRFCICTAMWYDILSKIQYVSKLMQSPSMQLDVAVDLLKKTRDSLTSYRNTGFCDAQTTAKEMCEEMNVEAELKQKRLRTTKRHFGYESPDEPIQDALHKMETTFFNVVVDTAVASLDERFQNLGGVNKTFGVLLNFPHLGEEDLLQQCQALSAALTHDSQPDIDGTELAKEMQNFPPLPSKNMSSMELLSFVHEKKLAEIYPNLWVALRISATLPVTVAAAERSFSKLKMIKTYLRATMMQERLSGLAIISINHVVSNQLSHDDVIGDFAAKKTRGVNL</sequence>
<name>A0A8C6M965_NOTFU</name>
<keyword evidence="4" id="KW-1185">Reference proteome</keyword>
<evidence type="ECO:0000313" key="4">
    <source>
        <dbReference type="Proteomes" id="UP000694548"/>
    </source>
</evidence>